<dbReference type="InterPro" id="IPR025110">
    <property type="entry name" value="AMP-bd_C"/>
</dbReference>
<dbReference type="SMART" id="SM00824">
    <property type="entry name" value="PKS_TE"/>
    <property type="match status" value="1"/>
</dbReference>
<sequence length="1238" mass="131283">MTAPEIEDVLPLSPLQQGMLFHTLYDAGPGNDYTVQVVFGLRGTVDAARLESALIALLRRHAVLRAFVWARDDGEHVQVVPAGTDLELDVRSLAAAEVDDWLRADRERGFDTARPPLIRFALLTTGVGEHRFVVTNHHLLLDGWSMPILMRELFDLYLDPTARLPPVAPYRMFLEWLSTQDRAAALDAWRRALADAGTGSVLATTPATGPRGEQVVVLDEDETASVVAVARELGVTLNSVVQAVWGVVLGRLLGRPDVVFGGTVSGRPPELPGVASMVGLFINTAPVRVSGVDGAEPFARLVSRLQAEQAELLPHQHVGLAEIQRACGVDRLFDTVVMFENYPVDTATASASDGVVITGVSGGNAHHYPLCLVVLPGERLTFRFDHGGGCFPAGFVEAVAARFTRVLRAVVASPSVPVRDLEVLTDAERELIRGWNDTRDDVAPDTVVDLVDARALAHPDTTAVVCGTDAVTRAQLVARADRLAGVLAARGIGRGAVVGVALPRSVDLVVALLAVMKTGAAYVPLDPEHPAERLRMIVEDAAPGLVLVSGVDTALPGVVDRLVVTEDGPVAATTPPTGADAAYVIFTSGSTGRPKGVEVTHANLANLLHALRGRVAAGPGETLLAVTTVAFDIAALELFAPLADGGTVVLATRDEVRDPALLAGLLRRHRVTVMQAGPALWQALLAEEPGALAGVRVLTGGEALPPRVAAGLARHAAEVTNVYGPTETTIWSTAGPVHGGAVTIGGPVANTECLVLDGRLRPVPPGVPGELYLAGHGVARGYRGRPDLTAERFVACPAGARMYRTGDVVRWTHDGDLEFVGRADQQVKVRGHRIELGEIDTVLGTHPDVDAAVTVVDADRLVGYVTGTADAAALRRFATERLPEYMVPARIVPLPAFPLTPNGKIDRRALPAPDGPGAETGRPPRTPREERLCALFAEVLGYDRVGADTSFFALGGHSLQAMRLVSRVRAETGVRLPVRALYEAPSVAEFAAVLDGDRHVGADGVLRALRPGTGTPLFCVHPAAGLSWVYTGLARHVGTPVHGVEARGVDDVSAPLPDSVGAMADDYLAEIVRVQPHGPYRLAGWSFGGVVAQAVATRLAAIGAEVALLALLDAYPAGARVAPGEADEEHVRRVVQDFAGADQASSALDLAAITRVYANNDRLLRTHVPDEYEGDVLLVVASGGPDVTDRWSPYLTGQVTRHDLPCGHDELLRPGWAERVARVLDRHPRREGWQCTTR</sequence>
<organism evidence="6 7">
    <name type="scientific">Goodfellowiella coeruleoviolacea</name>
    <dbReference type="NCBI Taxonomy" id="334858"/>
    <lineage>
        <taxon>Bacteria</taxon>
        <taxon>Bacillati</taxon>
        <taxon>Actinomycetota</taxon>
        <taxon>Actinomycetes</taxon>
        <taxon>Pseudonocardiales</taxon>
        <taxon>Pseudonocardiaceae</taxon>
        <taxon>Goodfellowiella</taxon>
    </lineage>
</organism>
<dbReference type="InterPro" id="IPR020845">
    <property type="entry name" value="AMP-binding_CS"/>
</dbReference>
<dbReference type="Pfam" id="PF00550">
    <property type="entry name" value="PP-binding"/>
    <property type="match status" value="1"/>
</dbReference>
<dbReference type="Pfam" id="PF00975">
    <property type="entry name" value="Thioesterase"/>
    <property type="match status" value="1"/>
</dbReference>
<dbReference type="CDD" id="cd12116">
    <property type="entry name" value="A_NRPS_Ta1_like"/>
    <property type="match status" value="1"/>
</dbReference>
<dbReference type="InterPro" id="IPR020802">
    <property type="entry name" value="TesA-like"/>
</dbReference>
<accession>A0AAE3KHP0</accession>
<protein>
    <submittedName>
        <fullName evidence="6">Amino acid adenylation domain-containing protein</fullName>
    </submittedName>
</protein>
<comment type="cofactor">
    <cofactor evidence="1">
        <name>pantetheine 4'-phosphate</name>
        <dbReference type="ChEBI" id="CHEBI:47942"/>
    </cofactor>
</comment>
<name>A0AAE3KHP0_9PSEU</name>
<dbReference type="InterPro" id="IPR006162">
    <property type="entry name" value="Ppantetheine_attach_site"/>
</dbReference>
<dbReference type="SUPFAM" id="SSF53474">
    <property type="entry name" value="alpha/beta-Hydrolases"/>
    <property type="match status" value="1"/>
</dbReference>
<gene>
    <name evidence="6" type="ORF">LX83_003950</name>
</gene>
<evidence type="ECO:0000313" key="6">
    <source>
        <dbReference type="EMBL" id="MCP2167077.1"/>
    </source>
</evidence>
<dbReference type="FunFam" id="3.40.50.12780:FF:000012">
    <property type="entry name" value="Non-ribosomal peptide synthetase"/>
    <property type="match status" value="1"/>
</dbReference>
<dbReference type="GO" id="GO:0031177">
    <property type="term" value="F:phosphopantetheine binding"/>
    <property type="evidence" value="ECO:0007669"/>
    <property type="project" value="InterPro"/>
</dbReference>
<dbReference type="Gene3D" id="2.30.38.10">
    <property type="entry name" value="Luciferase, Domain 3"/>
    <property type="match status" value="1"/>
</dbReference>
<dbReference type="Pfam" id="PF00668">
    <property type="entry name" value="Condensation"/>
    <property type="match status" value="1"/>
</dbReference>
<dbReference type="InterPro" id="IPR010071">
    <property type="entry name" value="AA_adenyl_dom"/>
</dbReference>
<dbReference type="SUPFAM" id="SSF56801">
    <property type="entry name" value="Acetyl-CoA synthetase-like"/>
    <property type="match status" value="1"/>
</dbReference>
<dbReference type="Gene3D" id="3.30.559.30">
    <property type="entry name" value="Nonribosomal peptide synthetase, condensation domain"/>
    <property type="match status" value="1"/>
</dbReference>
<dbReference type="FunFam" id="2.30.38.10:FF:000001">
    <property type="entry name" value="Non-ribosomal peptide synthetase PvdI"/>
    <property type="match status" value="1"/>
</dbReference>
<dbReference type="PANTHER" id="PTHR45527">
    <property type="entry name" value="NONRIBOSOMAL PEPTIDE SYNTHETASE"/>
    <property type="match status" value="1"/>
</dbReference>
<keyword evidence="3" id="KW-0597">Phosphoprotein</keyword>
<dbReference type="Pfam" id="PF13193">
    <property type="entry name" value="AMP-binding_C"/>
    <property type="match status" value="1"/>
</dbReference>
<keyword evidence="7" id="KW-1185">Reference proteome</keyword>
<comment type="caution">
    <text evidence="6">The sequence shown here is derived from an EMBL/GenBank/DDBJ whole genome shotgun (WGS) entry which is preliminary data.</text>
</comment>
<proteinExistence type="predicted"/>
<keyword evidence="2" id="KW-0596">Phosphopantetheine</keyword>
<dbReference type="GO" id="GO:0044550">
    <property type="term" value="P:secondary metabolite biosynthetic process"/>
    <property type="evidence" value="ECO:0007669"/>
    <property type="project" value="TreeGrafter"/>
</dbReference>
<evidence type="ECO:0000313" key="7">
    <source>
        <dbReference type="Proteomes" id="UP001206128"/>
    </source>
</evidence>
<feature type="region of interest" description="Disordered" evidence="4">
    <location>
        <begin position="903"/>
        <end position="927"/>
    </location>
</feature>
<feature type="domain" description="Carrier" evidence="5">
    <location>
        <begin position="923"/>
        <end position="998"/>
    </location>
</feature>
<dbReference type="InterPro" id="IPR020806">
    <property type="entry name" value="PKS_PP-bd"/>
</dbReference>
<dbReference type="Pfam" id="PF00501">
    <property type="entry name" value="AMP-binding"/>
    <property type="match status" value="1"/>
</dbReference>
<dbReference type="InterPro" id="IPR029058">
    <property type="entry name" value="AB_hydrolase_fold"/>
</dbReference>
<dbReference type="Gene3D" id="3.40.50.980">
    <property type="match status" value="2"/>
</dbReference>
<dbReference type="SUPFAM" id="SSF52777">
    <property type="entry name" value="CoA-dependent acyltransferases"/>
    <property type="match status" value="2"/>
</dbReference>
<dbReference type="Gene3D" id="3.40.50.1820">
    <property type="entry name" value="alpha/beta hydrolase"/>
    <property type="match status" value="1"/>
</dbReference>
<dbReference type="PANTHER" id="PTHR45527:SF1">
    <property type="entry name" value="FATTY ACID SYNTHASE"/>
    <property type="match status" value="1"/>
</dbReference>
<dbReference type="PROSITE" id="PS00455">
    <property type="entry name" value="AMP_BINDING"/>
    <property type="match status" value="1"/>
</dbReference>
<dbReference type="NCBIfam" id="TIGR01733">
    <property type="entry name" value="AA-adenyl-dom"/>
    <property type="match status" value="1"/>
</dbReference>
<evidence type="ECO:0000256" key="3">
    <source>
        <dbReference type="ARBA" id="ARBA00022553"/>
    </source>
</evidence>
<dbReference type="GO" id="GO:0005829">
    <property type="term" value="C:cytosol"/>
    <property type="evidence" value="ECO:0007669"/>
    <property type="project" value="TreeGrafter"/>
</dbReference>
<dbReference type="Gene3D" id="3.30.300.30">
    <property type="match status" value="1"/>
</dbReference>
<dbReference type="FunFam" id="1.10.1200.10:FF:000005">
    <property type="entry name" value="Nonribosomal peptide synthetase 1"/>
    <property type="match status" value="1"/>
</dbReference>
<dbReference type="GO" id="GO:0003824">
    <property type="term" value="F:catalytic activity"/>
    <property type="evidence" value="ECO:0007669"/>
    <property type="project" value="InterPro"/>
</dbReference>
<evidence type="ECO:0000259" key="5">
    <source>
        <dbReference type="PROSITE" id="PS50075"/>
    </source>
</evidence>
<dbReference type="RefSeq" id="WP_253773600.1">
    <property type="nucleotide sequence ID" value="NZ_JAMTCK010000009.1"/>
</dbReference>
<dbReference type="AlphaFoldDB" id="A0AAE3KHP0"/>
<dbReference type="SUPFAM" id="SSF47336">
    <property type="entry name" value="ACP-like"/>
    <property type="match status" value="1"/>
</dbReference>
<evidence type="ECO:0000256" key="1">
    <source>
        <dbReference type="ARBA" id="ARBA00001957"/>
    </source>
</evidence>
<dbReference type="GO" id="GO:0008610">
    <property type="term" value="P:lipid biosynthetic process"/>
    <property type="evidence" value="ECO:0007669"/>
    <property type="project" value="UniProtKB-ARBA"/>
</dbReference>
<dbReference type="CDD" id="cd19543">
    <property type="entry name" value="DCL_NRPS"/>
    <property type="match status" value="1"/>
</dbReference>
<dbReference type="InterPro" id="IPR009081">
    <property type="entry name" value="PP-bd_ACP"/>
</dbReference>
<evidence type="ECO:0000256" key="2">
    <source>
        <dbReference type="ARBA" id="ARBA00022450"/>
    </source>
</evidence>
<dbReference type="InterPro" id="IPR045851">
    <property type="entry name" value="AMP-bd_C_sf"/>
</dbReference>
<dbReference type="InterPro" id="IPR036736">
    <property type="entry name" value="ACP-like_sf"/>
</dbReference>
<dbReference type="PROSITE" id="PS00012">
    <property type="entry name" value="PHOSPHOPANTETHEINE"/>
    <property type="match status" value="1"/>
</dbReference>
<dbReference type="PROSITE" id="PS50075">
    <property type="entry name" value="CARRIER"/>
    <property type="match status" value="1"/>
</dbReference>
<reference evidence="6" key="1">
    <citation type="submission" date="2022-06" db="EMBL/GenBank/DDBJ databases">
        <title>Genomic Encyclopedia of Archaeal and Bacterial Type Strains, Phase II (KMG-II): from individual species to whole genera.</title>
        <authorList>
            <person name="Goeker M."/>
        </authorList>
    </citation>
    <scope>NUCLEOTIDE SEQUENCE</scope>
    <source>
        <strain evidence="6">DSM 43935</strain>
    </source>
</reference>
<evidence type="ECO:0000256" key="4">
    <source>
        <dbReference type="SAM" id="MobiDB-lite"/>
    </source>
</evidence>
<dbReference type="EMBL" id="JAMTCK010000009">
    <property type="protein sequence ID" value="MCP2167077.1"/>
    <property type="molecule type" value="Genomic_DNA"/>
</dbReference>
<dbReference type="InterPro" id="IPR001031">
    <property type="entry name" value="Thioesterase"/>
</dbReference>
<dbReference type="Proteomes" id="UP001206128">
    <property type="component" value="Unassembled WGS sequence"/>
</dbReference>
<dbReference type="InterPro" id="IPR023213">
    <property type="entry name" value="CAT-like_dom_sf"/>
</dbReference>
<dbReference type="FunFam" id="3.40.50.980:FF:000001">
    <property type="entry name" value="Non-ribosomal peptide synthetase"/>
    <property type="match status" value="1"/>
</dbReference>
<dbReference type="Gene3D" id="3.30.559.10">
    <property type="entry name" value="Chloramphenicol acetyltransferase-like domain"/>
    <property type="match status" value="1"/>
</dbReference>
<dbReference type="GO" id="GO:0043041">
    <property type="term" value="P:amino acid activation for nonribosomal peptide biosynthetic process"/>
    <property type="evidence" value="ECO:0007669"/>
    <property type="project" value="TreeGrafter"/>
</dbReference>
<dbReference type="InterPro" id="IPR001242">
    <property type="entry name" value="Condensation_dom"/>
</dbReference>
<dbReference type="SMART" id="SM00823">
    <property type="entry name" value="PKS_PP"/>
    <property type="match status" value="1"/>
</dbReference>
<dbReference type="InterPro" id="IPR000873">
    <property type="entry name" value="AMP-dep_synth/lig_dom"/>
</dbReference>